<dbReference type="RefSeq" id="WP_267652024.1">
    <property type="nucleotide sequence ID" value="NZ_JAOVZR010000001.1"/>
</dbReference>
<feature type="domain" description="Rcc01698-like C-terminal" evidence="3">
    <location>
        <begin position="1028"/>
        <end position="1128"/>
    </location>
</feature>
<dbReference type="Gene3D" id="3.20.20.80">
    <property type="entry name" value="Glycosidases"/>
    <property type="match status" value="1"/>
</dbReference>
<feature type="domain" description="GTA TIM-barrel-like" evidence="1">
    <location>
        <begin position="427"/>
        <end position="717"/>
    </location>
</feature>
<organism evidence="4 5">
    <name type="scientific">Hoeflea algicola</name>
    <dbReference type="NCBI Taxonomy" id="2983763"/>
    <lineage>
        <taxon>Bacteria</taxon>
        <taxon>Pseudomonadati</taxon>
        <taxon>Pseudomonadota</taxon>
        <taxon>Alphaproteobacteria</taxon>
        <taxon>Hyphomicrobiales</taxon>
        <taxon>Rhizobiaceae</taxon>
        <taxon>Hoeflea</taxon>
    </lineage>
</organism>
<evidence type="ECO:0000313" key="4">
    <source>
        <dbReference type="EMBL" id="MCY0146346.1"/>
    </source>
</evidence>
<comment type="caution">
    <text evidence="4">The sequence shown here is derived from an EMBL/GenBank/DDBJ whole genome shotgun (WGS) entry which is preliminary data.</text>
</comment>
<dbReference type="EMBL" id="JAOVZR010000001">
    <property type="protein sequence ID" value="MCY0146346.1"/>
    <property type="molecule type" value="Genomic_DNA"/>
</dbReference>
<name>A0ABT3Z4V7_9HYPH</name>
<keyword evidence="4" id="KW-0378">Hydrolase</keyword>
<evidence type="ECO:0000259" key="2">
    <source>
        <dbReference type="Pfam" id="PF13550"/>
    </source>
</evidence>
<evidence type="ECO:0000259" key="1">
    <source>
        <dbReference type="Pfam" id="PF13547"/>
    </source>
</evidence>
<keyword evidence="5" id="KW-1185">Reference proteome</keyword>
<dbReference type="Pfam" id="PF23666">
    <property type="entry name" value="Rcc01698_C"/>
    <property type="match status" value="1"/>
</dbReference>
<dbReference type="Pfam" id="PF13550">
    <property type="entry name" value="Phage-tail_3"/>
    <property type="match status" value="1"/>
</dbReference>
<dbReference type="InterPro" id="IPR032876">
    <property type="entry name" value="J_dom"/>
</dbReference>
<dbReference type="GO" id="GO:0016787">
    <property type="term" value="F:hydrolase activity"/>
    <property type="evidence" value="ECO:0007669"/>
    <property type="project" value="UniProtKB-KW"/>
</dbReference>
<reference evidence="4" key="1">
    <citation type="submission" date="2022-10" db="EMBL/GenBank/DDBJ databases">
        <title>Hoeflea sp. G2-23, isolated from marine algae.</title>
        <authorList>
            <person name="Kristyanto S."/>
            <person name="Kim J.M."/>
            <person name="Jeon C.O."/>
        </authorList>
    </citation>
    <scope>NUCLEOTIDE SEQUENCE</scope>
    <source>
        <strain evidence="4">G2-23</strain>
    </source>
</reference>
<dbReference type="CDD" id="cd19607">
    <property type="entry name" value="GTA_TIM-barrel-like"/>
    <property type="match status" value="1"/>
</dbReference>
<sequence>MSTLLLQVAGAALGSAFGPVGSAIGSAIGATIGGMLDTSLIKSTRTIHGRGLTGARIPAADEGSPVLRVPGTMRIAGTLIWATRFEETVTRERQGGKGRGPKVENYAYHANFALGLCEGPIASIRRVWADGRELDLETLEMRIYRGTAQQLPDPLIEAKQGAGRAPAWRGLAYVVFERLPLDDFGNRIPAFQFEVVRPVGKLETAIEAVALIPGSTEHGYATTPVRESLGVGAQRLINRNMRQASTDWAQSIDELQALCPNLKSVALVSAWFGDDLRADRCRFRPGVEVAARAGETRPWKVGGLSRATAHLISRNDGGPAYGGTPDDSAVIEAIRDLKARGLEVVLYPFVLMDIAADNALPDPYGGIGQPAYPWRGRMTAAPAPREPGSPNGSAAMRDHIDSLCSETSAADFAIAGGIVSWLGGDEGYRRFVLHHAALAEAAGGVDGFIVGSEMIGLTRLRDGSGGFPFVDQLIGLATEVRAMLGGETRLTYAADWSEYSGYRPADGSGDVIFNLDPLWAHPAIGAVGIDNYMPLSDWRDSDLTAGNPDGARHANDAAAMEAVIAGGEGFDWYYQDEAGRNARERLPISDGLAGKHWLYRVKDLRGWWENQHFDRIGGSDASTPSAWVPESKPFWFTELGCRAVDKGAGQPNLFPDPKSSEAALPWFSNGGRDDLSQRSFLEAHLAHWAGSDNADGMVDPRHIHLWSWDARPFPAFPLSREVWSDGDNWRTGHWLNGRLGTVALKDLIAALLIEAEFDAFDVDRVDGMITGHVLSSPLSPRAALEPLMEAFAIDVREGPTGLEFSSSLRIGTAARGVDVVAETDEGPLFEEIRGEISEFANEAVLQFVDPLADHAPASARSRRLEGEPLRQRDLQLSIAIDPGLARMTADRWLHDHRMQRRRLRFALPPQAVALQPGDTIRLLPDTAPRGLFRVTRIEDGDLRRIEAVSHAGAATAAAVESLQDRAADDANAFFAPEIVFLDLPVLSGTEVTAWARAAGLSRPWRRVALSSSVEEEGYRLRATLDAPARIGQLATPLLPGFAEGRLDRSRAVEVDLAFSGLATVSRLALLNGANAAAVRSVTGIWEVLQFEVAEEISSDRWRLENLLRGQAGTDDAMRAGAEADATFVLLDTAVRPLGLLPEEAGRDLNWIAEPAGAAARGATPQLFAGGERALIPLSPVHLRACRQPGGVLFDWIRRGRIGADNWTPAEIANDENSERYRVELLEAGAVLRSIEVDSAQWFYPDADELTDFGAPQTELTLRVAQAGKFLPWGVARTATVRP</sequence>
<protein>
    <submittedName>
        <fullName evidence="4">Glycoside hydrolase/phage tail family protein</fullName>
    </submittedName>
</protein>
<feature type="domain" description="Tip attachment protein J" evidence="2">
    <location>
        <begin position="776"/>
        <end position="939"/>
    </location>
</feature>
<accession>A0ABT3Z4V7</accession>
<evidence type="ECO:0000313" key="5">
    <source>
        <dbReference type="Proteomes" id="UP001073227"/>
    </source>
</evidence>
<dbReference type="Pfam" id="PF13547">
    <property type="entry name" value="GTA_TIM"/>
    <property type="match status" value="1"/>
</dbReference>
<dbReference type="InterPro" id="IPR025195">
    <property type="entry name" value="GTA_TIM_dom"/>
</dbReference>
<dbReference type="InterPro" id="IPR056490">
    <property type="entry name" value="Rcc01698_C"/>
</dbReference>
<evidence type="ECO:0000259" key="3">
    <source>
        <dbReference type="Pfam" id="PF23666"/>
    </source>
</evidence>
<dbReference type="Proteomes" id="UP001073227">
    <property type="component" value="Unassembled WGS sequence"/>
</dbReference>
<proteinExistence type="predicted"/>
<gene>
    <name evidence="4" type="ORF">OEG84_01080</name>
</gene>